<keyword evidence="4 7" id="KW-0808">Transferase</keyword>
<name>A0A5C5X0R4_9PLAN</name>
<accession>A0A5C5X0R4</accession>
<dbReference type="Proteomes" id="UP000317243">
    <property type="component" value="Unassembled WGS sequence"/>
</dbReference>
<dbReference type="Pfam" id="PF04101">
    <property type="entry name" value="Glyco_tran_28_C"/>
    <property type="match status" value="1"/>
</dbReference>
<dbReference type="EMBL" id="SIHI01000001">
    <property type="protein sequence ID" value="TWT56734.1"/>
    <property type="molecule type" value="Genomic_DNA"/>
</dbReference>
<comment type="subcellular location">
    <subcellularLocation>
        <location evidence="1">Endoplasmic reticulum</location>
    </subcellularLocation>
</comment>
<dbReference type="InterPro" id="IPR039042">
    <property type="entry name" value="Alg13-like"/>
</dbReference>
<dbReference type="GO" id="GO:0006488">
    <property type="term" value="P:dolichol-linked oligosaccharide biosynthetic process"/>
    <property type="evidence" value="ECO:0007669"/>
    <property type="project" value="InterPro"/>
</dbReference>
<organism evidence="7 8">
    <name type="scientific">Thalassoglobus neptunius</name>
    <dbReference type="NCBI Taxonomy" id="1938619"/>
    <lineage>
        <taxon>Bacteria</taxon>
        <taxon>Pseudomonadati</taxon>
        <taxon>Planctomycetota</taxon>
        <taxon>Planctomycetia</taxon>
        <taxon>Planctomycetales</taxon>
        <taxon>Planctomycetaceae</taxon>
        <taxon>Thalassoglobus</taxon>
    </lineage>
</organism>
<dbReference type="GO" id="GO:0016758">
    <property type="term" value="F:hexosyltransferase activity"/>
    <property type="evidence" value="ECO:0007669"/>
    <property type="project" value="InterPro"/>
</dbReference>
<evidence type="ECO:0000259" key="6">
    <source>
        <dbReference type="Pfam" id="PF04101"/>
    </source>
</evidence>
<proteinExistence type="inferred from homology"/>
<dbReference type="PANTHER" id="PTHR12867:SF6">
    <property type="entry name" value="N-ACETYLGLUCOSAMINYLDIPHOSPHODOLICHOL N-ACETYLGLUCOSAMINYLTRANSFERASE"/>
    <property type="match status" value="1"/>
</dbReference>
<keyword evidence="3" id="KW-0328">Glycosyltransferase</keyword>
<evidence type="ECO:0000256" key="4">
    <source>
        <dbReference type="ARBA" id="ARBA00022679"/>
    </source>
</evidence>
<keyword evidence="5" id="KW-0256">Endoplasmic reticulum</keyword>
<evidence type="ECO:0000256" key="1">
    <source>
        <dbReference type="ARBA" id="ARBA00004240"/>
    </source>
</evidence>
<sequence length="160" mass="18058">MIFVTVGSLQSFDRLVQAVDEWVQNSNISEEVIAQIGKSTYQPKSFEPVETLTPDEYRSTFDRARVVVAHAGMGTIITALETGKLTVVMPRRGHLNETRNDHQMATVSRFKRSERIRVAEDEVALPRVLDELADADESTIAKEVWNPDPNLIMKLKEFIG</sequence>
<evidence type="ECO:0000256" key="3">
    <source>
        <dbReference type="ARBA" id="ARBA00022676"/>
    </source>
</evidence>
<dbReference type="SUPFAM" id="SSF53756">
    <property type="entry name" value="UDP-Glycosyltransferase/glycogen phosphorylase"/>
    <property type="match status" value="1"/>
</dbReference>
<comment type="similarity">
    <text evidence="2">Belongs to the glycosyltransferase 28 family.</text>
</comment>
<evidence type="ECO:0000256" key="5">
    <source>
        <dbReference type="ARBA" id="ARBA00022824"/>
    </source>
</evidence>
<feature type="domain" description="Glycosyl transferase family 28 C-terminal" evidence="6">
    <location>
        <begin position="1"/>
        <end position="108"/>
    </location>
</feature>
<gene>
    <name evidence="7" type="ORF">KOR42_00880</name>
</gene>
<dbReference type="Gene3D" id="3.40.50.2000">
    <property type="entry name" value="Glycogen Phosphorylase B"/>
    <property type="match status" value="1"/>
</dbReference>
<dbReference type="InterPro" id="IPR007235">
    <property type="entry name" value="Glyco_trans_28_C"/>
</dbReference>
<evidence type="ECO:0000313" key="7">
    <source>
        <dbReference type="EMBL" id="TWT56734.1"/>
    </source>
</evidence>
<dbReference type="PANTHER" id="PTHR12867">
    <property type="entry name" value="GLYCOSYL TRANSFERASE-RELATED"/>
    <property type="match status" value="1"/>
</dbReference>
<dbReference type="RefSeq" id="WP_146506657.1">
    <property type="nucleotide sequence ID" value="NZ_SIHI01000001.1"/>
</dbReference>
<reference evidence="7 8" key="1">
    <citation type="submission" date="2019-02" db="EMBL/GenBank/DDBJ databases">
        <title>Deep-cultivation of Planctomycetes and their phenomic and genomic characterization uncovers novel biology.</title>
        <authorList>
            <person name="Wiegand S."/>
            <person name="Jogler M."/>
            <person name="Boedeker C."/>
            <person name="Pinto D."/>
            <person name="Vollmers J."/>
            <person name="Rivas-Marin E."/>
            <person name="Kohn T."/>
            <person name="Peeters S.H."/>
            <person name="Heuer A."/>
            <person name="Rast P."/>
            <person name="Oberbeckmann S."/>
            <person name="Bunk B."/>
            <person name="Jeske O."/>
            <person name="Meyerdierks A."/>
            <person name="Storesund J.E."/>
            <person name="Kallscheuer N."/>
            <person name="Luecker S."/>
            <person name="Lage O.M."/>
            <person name="Pohl T."/>
            <person name="Merkel B.J."/>
            <person name="Hornburger P."/>
            <person name="Mueller R.-W."/>
            <person name="Bruemmer F."/>
            <person name="Labrenz M."/>
            <person name="Spormann A.M."/>
            <person name="Op Den Camp H."/>
            <person name="Overmann J."/>
            <person name="Amann R."/>
            <person name="Jetten M.S.M."/>
            <person name="Mascher T."/>
            <person name="Medema M.H."/>
            <person name="Devos D.P."/>
            <person name="Kaster A.-K."/>
            <person name="Ovreas L."/>
            <person name="Rohde M."/>
            <person name="Galperin M.Y."/>
            <person name="Jogler C."/>
        </authorList>
    </citation>
    <scope>NUCLEOTIDE SEQUENCE [LARGE SCALE GENOMIC DNA]</scope>
    <source>
        <strain evidence="7 8">KOR42</strain>
    </source>
</reference>
<evidence type="ECO:0000256" key="2">
    <source>
        <dbReference type="ARBA" id="ARBA00006962"/>
    </source>
</evidence>
<protein>
    <submittedName>
        <fullName evidence="7">MurG-like transferase</fullName>
    </submittedName>
</protein>
<keyword evidence="8" id="KW-1185">Reference proteome</keyword>
<comment type="caution">
    <text evidence="7">The sequence shown here is derived from an EMBL/GenBank/DDBJ whole genome shotgun (WGS) entry which is preliminary data.</text>
</comment>
<dbReference type="AlphaFoldDB" id="A0A5C5X0R4"/>
<evidence type="ECO:0000313" key="8">
    <source>
        <dbReference type="Proteomes" id="UP000317243"/>
    </source>
</evidence>
<dbReference type="OrthoDB" id="9814973at2"/>